<dbReference type="InterPro" id="IPR056407">
    <property type="entry name" value="CSLinker"/>
</dbReference>
<proteinExistence type="predicted"/>
<protein>
    <submittedName>
        <fullName evidence="2">Uncharacterized protein</fullName>
    </submittedName>
</protein>
<dbReference type="Pfam" id="PF24429">
    <property type="entry name" value="CSLinker"/>
    <property type="match status" value="1"/>
</dbReference>
<reference evidence="2" key="1">
    <citation type="submission" date="2020-10" db="EMBL/GenBank/DDBJ databases">
        <title>Unveiling of a novel bifunctional photoreceptor, Dualchrome1, isolated from a cosmopolitan green alga.</title>
        <authorList>
            <person name="Suzuki S."/>
            <person name="Kawachi M."/>
        </authorList>
    </citation>
    <scope>NUCLEOTIDE SEQUENCE</scope>
    <source>
        <strain evidence="2">NIES 2893</strain>
    </source>
</reference>
<dbReference type="Proteomes" id="UP000660262">
    <property type="component" value="Unassembled WGS sequence"/>
</dbReference>
<keyword evidence="3" id="KW-1185">Reference proteome</keyword>
<organism evidence="2 3">
    <name type="scientific">Pycnococcus provasolii</name>
    <dbReference type="NCBI Taxonomy" id="41880"/>
    <lineage>
        <taxon>Eukaryota</taxon>
        <taxon>Viridiplantae</taxon>
        <taxon>Chlorophyta</taxon>
        <taxon>Pseudoscourfieldiophyceae</taxon>
        <taxon>Pseudoscourfieldiales</taxon>
        <taxon>Pycnococcaceae</taxon>
        <taxon>Pycnococcus</taxon>
    </lineage>
</organism>
<evidence type="ECO:0000256" key="1">
    <source>
        <dbReference type="SAM" id="MobiDB-lite"/>
    </source>
</evidence>
<sequence>MSFFPGHLTPEALRLTVTHVISRKKFYFTATSGAVRSGLTFILLYRYPMKKVSSFRSSSSSQSARHVYAGRRSLNSAKVSGARATHSVVIRAHSFENQPEPGDDYAKSETPVAGLSPEQQAFLERKKARERGEQPEPAPNSGPCQTCGGTGMVACGACGGTGKNPSQGATVDFNEGARLQSPTNMVDTAGDKMCWVCRGQKYLACYDCAGSGTNIGKWLGMGD</sequence>
<dbReference type="OrthoDB" id="3355217at2759"/>
<comment type="caution">
    <text evidence="2">The sequence shown here is derived from an EMBL/GenBank/DDBJ whole genome shotgun (WGS) entry which is preliminary data.</text>
</comment>
<evidence type="ECO:0000313" key="3">
    <source>
        <dbReference type="Proteomes" id="UP000660262"/>
    </source>
</evidence>
<dbReference type="PANTHER" id="PTHR15852">
    <property type="entry name" value="PLASTID TRANSCRIPTIONALLY ACTIVE PROTEIN"/>
    <property type="match status" value="1"/>
</dbReference>
<accession>A0A830HV10</accession>
<evidence type="ECO:0000313" key="2">
    <source>
        <dbReference type="EMBL" id="GHP10583.1"/>
    </source>
</evidence>
<gene>
    <name evidence="2" type="ORF">PPROV_000931400</name>
</gene>
<dbReference type="EMBL" id="BNJQ01000030">
    <property type="protein sequence ID" value="GHP10583.1"/>
    <property type="molecule type" value="Genomic_DNA"/>
</dbReference>
<feature type="region of interest" description="Disordered" evidence="1">
    <location>
        <begin position="95"/>
        <end position="116"/>
    </location>
</feature>
<dbReference type="PANTHER" id="PTHR15852:SF54">
    <property type="entry name" value="PROTEIN SSUH2 HOMOLOG"/>
    <property type="match status" value="1"/>
</dbReference>
<name>A0A830HV10_9CHLO</name>
<dbReference type="AlphaFoldDB" id="A0A830HV10"/>